<dbReference type="Proteomes" id="UP000238325">
    <property type="component" value="Unassembled WGS sequence"/>
</dbReference>
<gene>
    <name evidence="1" type="ORF">CQ022_07900</name>
    <name evidence="2" type="ORF">CQ033_01570</name>
</gene>
<protein>
    <submittedName>
        <fullName evidence="1">Uncharacterized protein</fullName>
    </submittedName>
</protein>
<evidence type="ECO:0000313" key="1">
    <source>
        <dbReference type="EMBL" id="PRB86162.1"/>
    </source>
</evidence>
<name>A0A2S9D068_CHRCI</name>
<dbReference type="EMBL" id="PCPP01000001">
    <property type="protein sequence ID" value="PRB86162.1"/>
    <property type="molecule type" value="Genomic_DNA"/>
</dbReference>
<dbReference type="Proteomes" id="UP000238534">
    <property type="component" value="Unassembled WGS sequence"/>
</dbReference>
<evidence type="ECO:0000313" key="3">
    <source>
        <dbReference type="Proteomes" id="UP000238325"/>
    </source>
</evidence>
<sequence length="145" mass="16389">MGKNTGYMLAKYIIFILFYFAITKSFAQAADGLRLNVRLYPVQMLAIGSGFSDDGNESSSREVQSVTISSPTGFQLNAQYNEYHSTIGNSESNREKFEEYTLINHSKGVVQEQYPIQHEIKNAMENLSVNRSDDENFLILTLISQ</sequence>
<proteinExistence type="predicted"/>
<dbReference type="EMBL" id="PCPH01000001">
    <property type="protein sequence ID" value="PRB91915.1"/>
    <property type="molecule type" value="Genomic_DNA"/>
</dbReference>
<reference evidence="3 4" key="1">
    <citation type="submission" date="2017-09" db="EMBL/GenBank/DDBJ databases">
        <title>Genomic, metabolic, and phenotypic characteristics of bacterial isolates from the natural microbiome of the model nematode Caenorhabditis elegans.</title>
        <authorList>
            <person name="Zimmermann J."/>
            <person name="Obeng N."/>
            <person name="Yang W."/>
            <person name="Obeng O."/>
            <person name="Kissoyan K."/>
            <person name="Pees B."/>
            <person name="Dirksen P."/>
            <person name="Hoppner M."/>
            <person name="Franke A."/>
            <person name="Rosenstiel P."/>
            <person name="Leippe M."/>
            <person name="Dierking K."/>
            <person name="Kaleta C."/>
            <person name="Schulenburg H."/>
        </authorList>
    </citation>
    <scope>NUCLEOTIDE SEQUENCE [LARGE SCALE GENOMIC DNA]</scope>
    <source>
        <strain evidence="1 4">MYb25</strain>
        <strain evidence="2 3">MYb44</strain>
    </source>
</reference>
<dbReference type="AlphaFoldDB" id="A0A2S9D068"/>
<organism evidence="1 4">
    <name type="scientific">Chryseobacterium culicis</name>
    <dbReference type="NCBI Taxonomy" id="680127"/>
    <lineage>
        <taxon>Bacteria</taxon>
        <taxon>Pseudomonadati</taxon>
        <taxon>Bacteroidota</taxon>
        <taxon>Flavobacteriia</taxon>
        <taxon>Flavobacteriales</taxon>
        <taxon>Weeksellaceae</taxon>
        <taxon>Chryseobacterium group</taxon>
        <taxon>Chryseobacterium</taxon>
    </lineage>
</organism>
<comment type="caution">
    <text evidence="1">The sequence shown here is derived from an EMBL/GenBank/DDBJ whole genome shotgun (WGS) entry which is preliminary data.</text>
</comment>
<accession>A0A2S9D068</accession>
<keyword evidence="3" id="KW-1185">Reference proteome</keyword>
<evidence type="ECO:0000313" key="2">
    <source>
        <dbReference type="EMBL" id="PRB91915.1"/>
    </source>
</evidence>
<evidence type="ECO:0000313" key="4">
    <source>
        <dbReference type="Proteomes" id="UP000238534"/>
    </source>
</evidence>